<dbReference type="GO" id="GO:0005886">
    <property type="term" value="C:plasma membrane"/>
    <property type="evidence" value="ECO:0007669"/>
    <property type="project" value="UniProtKB-SubCell"/>
</dbReference>
<evidence type="ECO:0008006" key="9">
    <source>
        <dbReference type="Google" id="ProtNLM"/>
    </source>
</evidence>
<protein>
    <recommendedName>
        <fullName evidence="9">Diguanylate cyclase</fullName>
    </recommendedName>
</protein>
<evidence type="ECO:0000313" key="7">
    <source>
        <dbReference type="EMBL" id="ACX95541.1"/>
    </source>
</evidence>
<comment type="subcellular location">
    <subcellularLocation>
        <location evidence="1">Cell membrane</location>
        <topology evidence="1">Multi-pass membrane protein</topology>
    </subcellularLocation>
</comment>
<reference evidence="7 8" key="1">
    <citation type="submission" date="2009-10" db="EMBL/GenBank/DDBJ databases">
        <title>Complete sequence of Halothiobacillus neapolitanus c2.</title>
        <authorList>
            <consortium name="US DOE Joint Genome Institute"/>
            <person name="Lucas S."/>
            <person name="Copeland A."/>
            <person name="Lapidus A."/>
            <person name="Glavina del Rio T."/>
            <person name="Tice H."/>
            <person name="Bruce D."/>
            <person name="Goodwin L."/>
            <person name="Pitluck S."/>
            <person name="Davenport K."/>
            <person name="Brettin T."/>
            <person name="Detter J.C."/>
            <person name="Han C."/>
            <person name="Tapia R."/>
            <person name="Larimer F."/>
            <person name="Land M."/>
            <person name="Hauser L."/>
            <person name="Kyrpides N."/>
            <person name="Mikhailova N."/>
            <person name="Kerfeld C."/>
            <person name="Cannon G."/>
            <person name="Heinhort S."/>
        </authorList>
    </citation>
    <scope>NUCLEOTIDE SEQUENCE [LARGE SCALE GENOMIC DNA]</scope>
    <source>
        <strain evidence="8">ATCC 23641 / c2</strain>
    </source>
</reference>
<keyword evidence="2" id="KW-1003">Cell membrane</keyword>
<gene>
    <name evidence="7" type="ordered locus">Hneap_0690</name>
</gene>
<evidence type="ECO:0000256" key="6">
    <source>
        <dbReference type="SAM" id="Phobius"/>
    </source>
</evidence>
<evidence type="ECO:0000256" key="2">
    <source>
        <dbReference type="ARBA" id="ARBA00022475"/>
    </source>
</evidence>
<dbReference type="EMBL" id="CP001801">
    <property type="protein sequence ID" value="ACX95541.1"/>
    <property type="molecule type" value="Genomic_DNA"/>
</dbReference>
<organism evidence="7 8">
    <name type="scientific">Halothiobacillus neapolitanus (strain ATCC 23641 / DSM 15147 / CIP 104769 / NCIMB 8539 / c2)</name>
    <name type="common">Thiobacillus neapolitanus</name>
    <dbReference type="NCBI Taxonomy" id="555778"/>
    <lineage>
        <taxon>Bacteria</taxon>
        <taxon>Pseudomonadati</taxon>
        <taxon>Pseudomonadota</taxon>
        <taxon>Gammaproteobacteria</taxon>
        <taxon>Chromatiales</taxon>
        <taxon>Halothiobacillaceae</taxon>
        <taxon>Halothiobacillus</taxon>
    </lineage>
</organism>
<keyword evidence="4 6" id="KW-1133">Transmembrane helix</keyword>
<evidence type="ECO:0000313" key="8">
    <source>
        <dbReference type="Proteomes" id="UP000009102"/>
    </source>
</evidence>
<feature type="transmembrane region" description="Helical" evidence="6">
    <location>
        <begin position="107"/>
        <end position="125"/>
    </location>
</feature>
<feature type="transmembrane region" description="Helical" evidence="6">
    <location>
        <begin position="69"/>
        <end position="86"/>
    </location>
</feature>
<dbReference type="eggNOG" id="COG3431">
    <property type="taxonomic scope" value="Bacteria"/>
</dbReference>
<proteinExistence type="predicted"/>
<name>D0KYL8_HALNC</name>
<dbReference type="AlphaFoldDB" id="D0KYL8"/>
<dbReference type="KEGG" id="hna:Hneap_0690"/>
<evidence type="ECO:0000256" key="1">
    <source>
        <dbReference type="ARBA" id="ARBA00004651"/>
    </source>
</evidence>
<sequence length="175" mass="20267">MNMISHRKEPRQVDIHKYWSVMNFAERFEQVIATVLGMMIAIIILMALWELIRDVLTNLFVQHERILSHQVFQSLFGSIMTLLIAMEFQHSIIKVIERREHIIQTKIVVLIALLALTRKFIILDFTEVQPMMLLALSAGILSLGVVFWFIDKRELGEKEQSSSGELADDITKPHP</sequence>
<evidence type="ECO:0000256" key="3">
    <source>
        <dbReference type="ARBA" id="ARBA00022692"/>
    </source>
</evidence>
<feature type="transmembrane region" description="Helical" evidence="6">
    <location>
        <begin position="131"/>
        <end position="150"/>
    </location>
</feature>
<evidence type="ECO:0000256" key="4">
    <source>
        <dbReference type="ARBA" id="ARBA00022989"/>
    </source>
</evidence>
<dbReference type="Pfam" id="PF06146">
    <property type="entry name" value="PsiE"/>
    <property type="match status" value="1"/>
</dbReference>
<accession>D0KYL8</accession>
<dbReference type="Proteomes" id="UP000009102">
    <property type="component" value="Chromosome"/>
</dbReference>
<keyword evidence="8" id="KW-1185">Reference proteome</keyword>
<feature type="transmembrane region" description="Helical" evidence="6">
    <location>
        <begin position="31"/>
        <end position="49"/>
    </location>
</feature>
<dbReference type="HOGENOM" id="CLU_113758_0_0_6"/>
<keyword evidence="3 6" id="KW-0812">Transmembrane</keyword>
<evidence type="ECO:0000256" key="5">
    <source>
        <dbReference type="ARBA" id="ARBA00023136"/>
    </source>
</evidence>
<keyword evidence="5 6" id="KW-0472">Membrane</keyword>
<dbReference type="InterPro" id="IPR020948">
    <property type="entry name" value="P_starv_induced_PsiE-like"/>
</dbReference>